<evidence type="ECO:0000313" key="7">
    <source>
        <dbReference type="Proteomes" id="UP001271007"/>
    </source>
</evidence>
<dbReference type="GO" id="GO:0022857">
    <property type="term" value="F:transmembrane transporter activity"/>
    <property type="evidence" value="ECO:0007669"/>
    <property type="project" value="TreeGrafter"/>
</dbReference>
<comment type="subcellular location">
    <subcellularLocation>
        <location evidence="1">Membrane</location>
        <topology evidence="1">Multi-pass membrane protein</topology>
    </subcellularLocation>
</comment>
<dbReference type="AlphaFoldDB" id="A0AAJ0GEX7"/>
<evidence type="ECO:0000313" key="6">
    <source>
        <dbReference type="EMBL" id="KAK3056169.1"/>
    </source>
</evidence>
<name>A0AAJ0GEX7_9PEZI</name>
<sequence>MAATSHQYVAVVLAVEGMFANVGGAVGETVASAIWTGVFPHRLREFLPQDMKSEWATIYEDLTEQLSYPIGSPTRTAIIEAYGATQRLMLIASTTVLVLAVAAVIVRRDINVKNHKQVKGRVW</sequence>
<gene>
    <name evidence="6" type="primary">MFS2_2</name>
    <name evidence="6" type="ORF">LTR09_002675</name>
</gene>
<organism evidence="6 7">
    <name type="scientific">Extremus antarcticus</name>
    <dbReference type="NCBI Taxonomy" id="702011"/>
    <lineage>
        <taxon>Eukaryota</taxon>
        <taxon>Fungi</taxon>
        <taxon>Dikarya</taxon>
        <taxon>Ascomycota</taxon>
        <taxon>Pezizomycotina</taxon>
        <taxon>Dothideomycetes</taxon>
        <taxon>Dothideomycetidae</taxon>
        <taxon>Mycosphaerellales</taxon>
        <taxon>Extremaceae</taxon>
        <taxon>Extremus</taxon>
    </lineage>
</organism>
<keyword evidence="4 5" id="KW-0472">Membrane</keyword>
<evidence type="ECO:0000256" key="1">
    <source>
        <dbReference type="ARBA" id="ARBA00004141"/>
    </source>
</evidence>
<dbReference type="EMBL" id="JAWDJX010000006">
    <property type="protein sequence ID" value="KAK3056169.1"/>
    <property type="molecule type" value="Genomic_DNA"/>
</dbReference>
<dbReference type="PANTHER" id="PTHR23501">
    <property type="entry name" value="MAJOR FACILITATOR SUPERFAMILY"/>
    <property type="match status" value="1"/>
</dbReference>
<feature type="transmembrane region" description="Helical" evidence="5">
    <location>
        <begin position="88"/>
        <end position="106"/>
    </location>
</feature>
<keyword evidence="2 5" id="KW-0812">Transmembrane</keyword>
<proteinExistence type="predicted"/>
<dbReference type="Proteomes" id="UP001271007">
    <property type="component" value="Unassembled WGS sequence"/>
</dbReference>
<dbReference type="PANTHER" id="PTHR23501:SF3">
    <property type="entry name" value="MAJOR FACILITATOR SUPERFAMILY (MFS) PROFILE DOMAIN-CONTAINING PROTEIN"/>
    <property type="match status" value="1"/>
</dbReference>
<comment type="caution">
    <text evidence="6">The sequence shown here is derived from an EMBL/GenBank/DDBJ whole genome shotgun (WGS) entry which is preliminary data.</text>
</comment>
<accession>A0AAJ0GEX7</accession>
<evidence type="ECO:0000256" key="3">
    <source>
        <dbReference type="ARBA" id="ARBA00022989"/>
    </source>
</evidence>
<protein>
    <submittedName>
        <fullName evidence="6">MFS siderochrome iron transporter 1</fullName>
    </submittedName>
</protein>
<keyword evidence="3 5" id="KW-1133">Transmembrane helix</keyword>
<reference evidence="6" key="1">
    <citation type="submission" date="2023-04" db="EMBL/GenBank/DDBJ databases">
        <title>Black Yeasts Isolated from many extreme environments.</title>
        <authorList>
            <person name="Coleine C."/>
            <person name="Stajich J.E."/>
            <person name="Selbmann L."/>
        </authorList>
    </citation>
    <scope>NUCLEOTIDE SEQUENCE</scope>
    <source>
        <strain evidence="6">CCFEE 5312</strain>
    </source>
</reference>
<evidence type="ECO:0000256" key="5">
    <source>
        <dbReference type="SAM" id="Phobius"/>
    </source>
</evidence>
<evidence type="ECO:0000256" key="2">
    <source>
        <dbReference type="ARBA" id="ARBA00022692"/>
    </source>
</evidence>
<dbReference type="GO" id="GO:0005886">
    <property type="term" value="C:plasma membrane"/>
    <property type="evidence" value="ECO:0007669"/>
    <property type="project" value="TreeGrafter"/>
</dbReference>
<evidence type="ECO:0000256" key="4">
    <source>
        <dbReference type="ARBA" id="ARBA00023136"/>
    </source>
</evidence>
<keyword evidence="7" id="KW-1185">Reference proteome</keyword>